<sequence>MLEDSPNLEHSKLPNSWRPARLLHNLRRYRKVVQYITKHRTFSTISIIHSIPLLLESHFPLFRTSHPLFPADPFSEALFTPPHY</sequence>
<keyword evidence="2" id="KW-1185">Reference proteome</keyword>
<dbReference type="AlphaFoldDB" id="W9RG77"/>
<dbReference type="EMBL" id="KE344683">
    <property type="protein sequence ID" value="EXB75629.1"/>
    <property type="molecule type" value="Genomic_DNA"/>
</dbReference>
<evidence type="ECO:0000313" key="2">
    <source>
        <dbReference type="Proteomes" id="UP000030645"/>
    </source>
</evidence>
<organism evidence="1 2">
    <name type="scientific">Morus notabilis</name>
    <dbReference type="NCBI Taxonomy" id="981085"/>
    <lineage>
        <taxon>Eukaryota</taxon>
        <taxon>Viridiplantae</taxon>
        <taxon>Streptophyta</taxon>
        <taxon>Embryophyta</taxon>
        <taxon>Tracheophyta</taxon>
        <taxon>Spermatophyta</taxon>
        <taxon>Magnoliopsida</taxon>
        <taxon>eudicotyledons</taxon>
        <taxon>Gunneridae</taxon>
        <taxon>Pentapetalae</taxon>
        <taxon>rosids</taxon>
        <taxon>fabids</taxon>
        <taxon>Rosales</taxon>
        <taxon>Moraceae</taxon>
        <taxon>Moreae</taxon>
        <taxon>Morus</taxon>
    </lineage>
</organism>
<reference evidence="2" key="1">
    <citation type="submission" date="2013-01" db="EMBL/GenBank/DDBJ databases">
        <title>Draft Genome Sequence of a Mulberry Tree, Morus notabilis C.K. Schneid.</title>
        <authorList>
            <person name="He N."/>
            <person name="Zhao S."/>
        </authorList>
    </citation>
    <scope>NUCLEOTIDE SEQUENCE</scope>
</reference>
<accession>W9RG77</accession>
<protein>
    <submittedName>
        <fullName evidence="1">Uncharacterized protein</fullName>
    </submittedName>
</protein>
<gene>
    <name evidence="1" type="ORF">L484_026105</name>
</gene>
<name>W9RG77_9ROSA</name>
<proteinExistence type="predicted"/>
<evidence type="ECO:0000313" key="1">
    <source>
        <dbReference type="EMBL" id="EXB75629.1"/>
    </source>
</evidence>
<dbReference type="Proteomes" id="UP000030645">
    <property type="component" value="Unassembled WGS sequence"/>
</dbReference>